<proteinExistence type="predicted"/>
<dbReference type="RefSeq" id="WP_104419368.1">
    <property type="nucleotide sequence ID" value="NZ_PTJC01000005.1"/>
</dbReference>
<protein>
    <submittedName>
        <fullName evidence="2">Uncharacterized protein</fullName>
    </submittedName>
</protein>
<accession>A0A2S6IBJ7</accession>
<organism evidence="2 3">
    <name type="scientific">Neolewinella xylanilytica</name>
    <dbReference type="NCBI Taxonomy" id="1514080"/>
    <lineage>
        <taxon>Bacteria</taxon>
        <taxon>Pseudomonadati</taxon>
        <taxon>Bacteroidota</taxon>
        <taxon>Saprospiria</taxon>
        <taxon>Saprospirales</taxon>
        <taxon>Lewinellaceae</taxon>
        <taxon>Neolewinella</taxon>
    </lineage>
</organism>
<dbReference type="EMBL" id="PTJC01000005">
    <property type="protein sequence ID" value="PPK88836.1"/>
    <property type="molecule type" value="Genomic_DNA"/>
</dbReference>
<comment type="caution">
    <text evidence="2">The sequence shown here is derived from an EMBL/GenBank/DDBJ whole genome shotgun (WGS) entry which is preliminary data.</text>
</comment>
<evidence type="ECO:0000313" key="2">
    <source>
        <dbReference type="EMBL" id="PPK88836.1"/>
    </source>
</evidence>
<dbReference type="OrthoDB" id="1492717at2"/>
<keyword evidence="3" id="KW-1185">Reference proteome</keyword>
<sequence length="197" mass="22220">MKEKNYQTLRDALDRLPRYEGDARCWSAIKAMLDDAAEGATARLADRLPTYAPPPAVWNGVNKGLDVTKRAPVRRLPRRWASMAAAVAVVVSFSVVFLTYNPGPEVSYAYSRETAPPPVVADWDNDETSFNRARLEVAQRNEPHLNNLGHELDELTSAREEVKAMLVAYGEDPGIVRQLAEIERERNDVYRRIIVEL</sequence>
<keyword evidence="1" id="KW-0472">Membrane</keyword>
<gene>
    <name evidence="2" type="ORF">CLV84_1809</name>
</gene>
<evidence type="ECO:0000313" key="3">
    <source>
        <dbReference type="Proteomes" id="UP000237662"/>
    </source>
</evidence>
<name>A0A2S6IBJ7_9BACT</name>
<keyword evidence="1" id="KW-1133">Transmembrane helix</keyword>
<keyword evidence="1" id="KW-0812">Transmembrane</keyword>
<dbReference type="Proteomes" id="UP000237662">
    <property type="component" value="Unassembled WGS sequence"/>
</dbReference>
<dbReference type="AlphaFoldDB" id="A0A2S6IBJ7"/>
<feature type="transmembrane region" description="Helical" evidence="1">
    <location>
        <begin position="80"/>
        <end position="100"/>
    </location>
</feature>
<evidence type="ECO:0000256" key="1">
    <source>
        <dbReference type="SAM" id="Phobius"/>
    </source>
</evidence>
<reference evidence="2 3" key="1">
    <citation type="submission" date="2018-02" db="EMBL/GenBank/DDBJ databases">
        <title>Genomic Encyclopedia of Archaeal and Bacterial Type Strains, Phase II (KMG-II): from individual species to whole genera.</title>
        <authorList>
            <person name="Goeker M."/>
        </authorList>
    </citation>
    <scope>NUCLEOTIDE SEQUENCE [LARGE SCALE GENOMIC DNA]</scope>
    <source>
        <strain evidence="2 3">DSM 29526</strain>
    </source>
</reference>